<dbReference type="InterPro" id="IPR006076">
    <property type="entry name" value="FAD-dep_OxRdtase"/>
</dbReference>
<dbReference type="Proteomes" id="UP000699975">
    <property type="component" value="Unassembled WGS sequence"/>
</dbReference>
<sequence>MCEVETLIIGGGIAGLSLAAQIARHGETIVLEAESAPGYHASGRSVAIAHFGLGERVVRTLTALSLPDLAAPPGDERAPYAVKHPALHIARSEQAHELDALEEVHRAFGCDFARISGEEALTLLPVLRAGPEFCHEAIVDHGALKLDTDAMLQGHLKDLRMAGGNLLTGARVTAIERESGRWAVQSAAGPFRAKRLVNAAGAWADEIADLAGVRKIGIEPRRRTVISFGGPGGVDVSLWPFTKTVGAGFYILPEGNGRLLASPMDEHASTPCDAAPEELDIATIADRVQQATTLPIRRIAHSWAGLRSFAPDELPVIGYPQDTPNFFWFAGQGGYGFQTSPALARIGEALMLDSEWPRDMAAADVHPKLFAPERCQVRISE</sequence>
<dbReference type="PANTHER" id="PTHR13847:SF287">
    <property type="entry name" value="FAD-DEPENDENT OXIDOREDUCTASE DOMAIN-CONTAINING PROTEIN 1"/>
    <property type="match status" value="1"/>
</dbReference>
<protein>
    <submittedName>
        <fullName evidence="3">FAD-binding oxidoreductase</fullName>
    </submittedName>
</protein>
<accession>A0ABS6SQL0</accession>
<dbReference type="PANTHER" id="PTHR13847">
    <property type="entry name" value="SARCOSINE DEHYDROGENASE-RELATED"/>
    <property type="match status" value="1"/>
</dbReference>
<reference evidence="3 4" key="1">
    <citation type="submission" date="2021-04" db="EMBL/GenBank/DDBJ databases">
        <authorList>
            <person name="Pira H."/>
            <person name="Risdian C."/>
            <person name="Wink J."/>
        </authorList>
    </citation>
    <scope>NUCLEOTIDE SEQUENCE [LARGE SCALE GENOMIC DNA]</scope>
    <source>
        <strain evidence="3 4">WH131</strain>
    </source>
</reference>
<evidence type="ECO:0000313" key="4">
    <source>
        <dbReference type="Proteomes" id="UP000699975"/>
    </source>
</evidence>
<evidence type="ECO:0000256" key="1">
    <source>
        <dbReference type="ARBA" id="ARBA00023002"/>
    </source>
</evidence>
<dbReference type="Pfam" id="PF01266">
    <property type="entry name" value="DAO"/>
    <property type="match status" value="1"/>
</dbReference>
<evidence type="ECO:0000313" key="3">
    <source>
        <dbReference type="EMBL" id="MBV7267318.1"/>
    </source>
</evidence>
<dbReference type="EMBL" id="JAGSPB010000003">
    <property type="protein sequence ID" value="MBV7267318.1"/>
    <property type="molecule type" value="Genomic_DNA"/>
</dbReference>
<comment type="caution">
    <text evidence="3">The sequence shown here is derived from an EMBL/GenBank/DDBJ whole genome shotgun (WGS) entry which is preliminary data.</text>
</comment>
<gene>
    <name evidence="3" type="ORF">KCG45_14120</name>
</gene>
<name>A0ABS6SQL0_9SPHN</name>
<feature type="domain" description="FAD dependent oxidoreductase" evidence="2">
    <location>
        <begin position="7"/>
        <end position="346"/>
    </location>
</feature>
<dbReference type="RefSeq" id="WP_218317936.1">
    <property type="nucleotide sequence ID" value="NZ_JAGSPB010000003.1"/>
</dbReference>
<keyword evidence="1" id="KW-0560">Oxidoreductase</keyword>
<proteinExistence type="predicted"/>
<evidence type="ECO:0000259" key="2">
    <source>
        <dbReference type="Pfam" id="PF01266"/>
    </source>
</evidence>
<organism evidence="3 4">
    <name type="scientific">Erythrobacter ani</name>
    <dbReference type="NCBI Taxonomy" id="2827235"/>
    <lineage>
        <taxon>Bacteria</taxon>
        <taxon>Pseudomonadati</taxon>
        <taxon>Pseudomonadota</taxon>
        <taxon>Alphaproteobacteria</taxon>
        <taxon>Sphingomonadales</taxon>
        <taxon>Erythrobacteraceae</taxon>
        <taxon>Erythrobacter/Porphyrobacter group</taxon>
        <taxon>Erythrobacter</taxon>
    </lineage>
</organism>
<keyword evidence="4" id="KW-1185">Reference proteome</keyword>